<reference evidence="5" key="1">
    <citation type="submission" date="2018-05" db="EMBL/GenBank/DDBJ databases">
        <authorList>
            <person name="Lanie J.A."/>
            <person name="Ng W.-L."/>
            <person name="Kazmierczak K.M."/>
            <person name="Andrzejewski T.M."/>
            <person name="Davidsen T.M."/>
            <person name="Wayne K.J."/>
            <person name="Tettelin H."/>
            <person name="Glass J.I."/>
            <person name="Rusch D."/>
            <person name="Podicherti R."/>
            <person name="Tsui H.-C.T."/>
            <person name="Winkler M.E."/>
        </authorList>
    </citation>
    <scope>NUCLEOTIDE SEQUENCE</scope>
</reference>
<evidence type="ECO:0000256" key="3">
    <source>
        <dbReference type="ARBA" id="ARBA00023239"/>
    </source>
</evidence>
<gene>
    <name evidence="5" type="ORF">METZ01_LOCUS271626</name>
</gene>
<accession>A0A382K5R7</accession>
<evidence type="ECO:0000256" key="2">
    <source>
        <dbReference type="ARBA" id="ARBA00023027"/>
    </source>
</evidence>
<dbReference type="PROSITE" id="PS00061">
    <property type="entry name" value="ADH_SHORT"/>
    <property type="match status" value="1"/>
</dbReference>
<protein>
    <recommendedName>
        <fullName evidence="4">NAD(P)-binding domain-containing protein</fullName>
    </recommendedName>
</protein>
<dbReference type="InterPro" id="IPR016040">
    <property type="entry name" value="NAD(P)-bd_dom"/>
</dbReference>
<dbReference type="InterPro" id="IPR020904">
    <property type="entry name" value="Sc_DH/Rdtase_CS"/>
</dbReference>
<dbReference type="GO" id="GO:0009225">
    <property type="term" value="P:nucleotide-sugar metabolic process"/>
    <property type="evidence" value="ECO:0007669"/>
    <property type="project" value="InterPro"/>
</dbReference>
<dbReference type="Gene3D" id="3.90.25.10">
    <property type="entry name" value="UDP-galactose 4-epimerase, domain 1"/>
    <property type="match status" value="1"/>
</dbReference>
<dbReference type="GO" id="GO:0008460">
    <property type="term" value="F:dTDP-glucose 4,6-dehydratase activity"/>
    <property type="evidence" value="ECO:0007669"/>
    <property type="project" value="InterPro"/>
</dbReference>
<dbReference type="PANTHER" id="PTHR43000">
    <property type="entry name" value="DTDP-D-GLUCOSE 4,6-DEHYDRATASE-RELATED"/>
    <property type="match status" value="1"/>
</dbReference>
<dbReference type="EMBL" id="UINC01078066">
    <property type="protein sequence ID" value="SVC18772.1"/>
    <property type="molecule type" value="Genomic_DNA"/>
</dbReference>
<dbReference type="SUPFAM" id="SSF51735">
    <property type="entry name" value="NAD(P)-binding Rossmann-fold domains"/>
    <property type="match status" value="1"/>
</dbReference>
<keyword evidence="2" id="KW-0520">NAD</keyword>
<dbReference type="CDD" id="cd05246">
    <property type="entry name" value="dTDP_GD_SDR_e"/>
    <property type="match status" value="1"/>
</dbReference>
<feature type="domain" description="NAD(P)-binding" evidence="4">
    <location>
        <begin position="3"/>
        <end position="323"/>
    </location>
</feature>
<evidence type="ECO:0000256" key="1">
    <source>
        <dbReference type="ARBA" id="ARBA00001911"/>
    </source>
</evidence>
<dbReference type="AlphaFoldDB" id="A0A382K5R7"/>
<organism evidence="5">
    <name type="scientific">marine metagenome</name>
    <dbReference type="NCBI Taxonomy" id="408172"/>
    <lineage>
        <taxon>unclassified sequences</taxon>
        <taxon>metagenomes</taxon>
        <taxon>ecological metagenomes</taxon>
    </lineage>
</organism>
<dbReference type="InterPro" id="IPR036291">
    <property type="entry name" value="NAD(P)-bd_dom_sf"/>
</dbReference>
<dbReference type="Gene3D" id="3.40.50.720">
    <property type="entry name" value="NAD(P)-binding Rossmann-like Domain"/>
    <property type="match status" value="1"/>
</dbReference>
<evidence type="ECO:0000259" key="4">
    <source>
        <dbReference type="Pfam" id="PF16363"/>
    </source>
</evidence>
<keyword evidence="3" id="KW-0456">Lyase</keyword>
<proteinExistence type="predicted"/>
<dbReference type="InterPro" id="IPR005888">
    <property type="entry name" value="dTDP_Gluc_deHydtase"/>
</dbReference>
<evidence type="ECO:0000313" key="5">
    <source>
        <dbReference type="EMBL" id="SVC18772.1"/>
    </source>
</evidence>
<name>A0A382K5R7_9ZZZZ</name>
<sequence length="337" mass="38483">MILVTGGAGFIGSNFVLNWLSTQNEGLINLDSLSYAADLNNLESISENKEYFFIKGSIGDQNLIEKILEKYNPRAVINFAAETHVDRSIENPEIFMKTNIFGTFHLLNASLKFWKKISLDDQKKFKFLHISTDEVFGSLSLEDEKSNELSPYKPNSPYSASKAASDHLVRAWGETYKLPVITTNCTNNYGPHQFPEKLIPLLIHNCLNNKKLPIYGKGENVRDWLYVEDHCEAIKEVLVKGSIGETYNIGGNNEKTNIEIVKTVCSTLDEIKPRKNNSSYKKLITFVEDRPGHDFRYSLDISKIKKELNWQPQETFESGIRKTILWYLEGMNDINPE</sequence>
<dbReference type="Pfam" id="PF16363">
    <property type="entry name" value="GDP_Man_Dehyd"/>
    <property type="match status" value="1"/>
</dbReference>
<comment type="cofactor">
    <cofactor evidence="1">
        <name>NAD(+)</name>
        <dbReference type="ChEBI" id="CHEBI:57540"/>
    </cofactor>
</comment>
<dbReference type="NCBIfam" id="TIGR01181">
    <property type="entry name" value="dTDP_gluc_dehyt"/>
    <property type="match status" value="1"/>
</dbReference>